<feature type="transmembrane region" description="Helical" evidence="1">
    <location>
        <begin position="185"/>
        <end position="205"/>
    </location>
</feature>
<gene>
    <name evidence="2" type="ORF">KAK11_09635</name>
</gene>
<feature type="transmembrane region" description="Helical" evidence="1">
    <location>
        <begin position="226"/>
        <end position="248"/>
    </location>
</feature>
<evidence type="ECO:0000256" key="1">
    <source>
        <dbReference type="SAM" id="Phobius"/>
    </source>
</evidence>
<dbReference type="Pfam" id="PF01148">
    <property type="entry name" value="CTP_transf_1"/>
    <property type="match status" value="1"/>
</dbReference>
<feature type="transmembrane region" description="Helical" evidence="1">
    <location>
        <begin position="56"/>
        <end position="82"/>
    </location>
</feature>
<keyword evidence="2" id="KW-0548">Nucleotidyltransferase</keyword>
<keyword evidence="3" id="KW-1185">Reference proteome</keyword>
<evidence type="ECO:0000313" key="3">
    <source>
        <dbReference type="Proteomes" id="UP000672097"/>
    </source>
</evidence>
<dbReference type="EMBL" id="JAGQDG010000003">
    <property type="protein sequence ID" value="MBQ0935588.1"/>
    <property type="molecule type" value="Genomic_DNA"/>
</dbReference>
<feature type="transmembrane region" description="Helical" evidence="1">
    <location>
        <begin position="254"/>
        <end position="274"/>
    </location>
</feature>
<dbReference type="RefSeq" id="WP_210808664.1">
    <property type="nucleotide sequence ID" value="NZ_JAGQDG010000003.1"/>
</dbReference>
<feature type="transmembrane region" description="Helical" evidence="1">
    <location>
        <begin position="159"/>
        <end position="179"/>
    </location>
</feature>
<keyword evidence="2" id="KW-0808">Transferase</keyword>
<organism evidence="2 3">
    <name type="scientific">Ideonella paludis</name>
    <dbReference type="NCBI Taxonomy" id="1233411"/>
    <lineage>
        <taxon>Bacteria</taxon>
        <taxon>Pseudomonadati</taxon>
        <taxon>Pseudomonadota</taxon>
        <taxon>Betaproteobacteria</taxon>
        <taxon>Burkholderiales</taxon>
        <taxon>Sphaerotilaceae</taxon>
        <taxon>Ideonella</taxon>
    </lineage>
</organism>
<dbReference type="PANTHER" id="PTHR43535">
    <property type="entry name" value="PHOSPHATIDATE CYTIDYLYLTRANSFERASE"/>
    <property type="match status" value="1"/>
</dbReference>
<evidence type="ECO:0000313" key="2">
    <source>
        <dbReference type="EMBL" id="MBQ0935588.1"/>
    </source>
</evidence>
<sequence length="353" mass="38775">MGWLRELSVDQQISLLFVMVFGALGLVTLGAFFFSLRERNSSAAARDLRFKRDLRAAWLGATVFWLSWVSGPLGATLLFGLLSFLALREFITLMHTRRSDHRSLLAAFFVVLPLQYALVGNRNFDLFTVFIPVYAFIAIPVISALAGDPERFLERNAKIQWGIMVCVFGLSHAPALLLLDFPQHAGQGAFLVFFLVVVAMVAQVTQEALSRWLRRRPLARAISRSFSWRAWMLGALVGALAGAALYWITPFKPWQAFAMGLIAGGSGLLGEFVMKALKKDVGVRFWGNRTLTHEMPDGSTITAGSDSAGALAGSSLSQAGLTGAVGLLDRIAPLAFAAPVFFHSVRWYFQLRG</sequence>
<keyword evidence="1" id="KW-1133">Transmembrane helix</keyword>
<feature type="transmembrane region" description="Helical" evidence="1">
    <location>
        <begin position="103"/>
        <end position="120"/>
    </location>
</feature>
<comment type="caution">
    <text evidence="2">The sequence shown here is derived from an EMBL/GenBank/DDBJ whole genome shotgun (WGS) entry which is preliminary data.</text>
</comment>
<feature type="transmembrane region" description="Helical" evidence="1">
    <location>
        <begin position="126"/>
        <end position="147"/>
    </location>
</feature>
<feature type="transmembrane region" description="Helical" evidence="1">
    <location>
        <begin position="12"/>
        <end position="36"/>
    </location>
</feature>
<protein>
    <submittedName>
        <fullName evidence="2">Phosphatidate cytidylyltransferase</fullName>
        <ecNumber evidence="2">2.7.7.41</ecNumber>
    </submittedName>
</protein>
<accession>A0ABS5DWQ3</accession>
<reference evidence="2 3" key="1">
    <citation type="submission" date="2021-04" db="EMBL/GenBank/DDBJ databases">
        <title>The genome sequence of type strain Ideonella paludis KCTC 32238.</title>
        <authorList>
            <person name="Liu Y."/>
        </authorList>
    </citation>
    <scope>NUCLEOTIDE SEQUENCE [LARGE SCALE GENOMIC DNA]</scope>
    <source>
        <strain evidence="2 3">KCTC 32238</strain>
    </source>
</reference>
<dbReference type="GO" id="GO:0004605">
    <property type="term" value="F:phosphatidate cytidylyltransferase activity"/>
    <property type="evidence" value="ECO:0007669"/>
    <property type="project" value="UniProtKB-EC"/>
</dbReference>
<keyword evidence="1" id="KW-0472">Membrane</keyword>
<proteinExistence type="predicted"/>
<dbReference type="PANTHER" id="PTHR43535:SF1">
    <property type="entry name" value="PHOSPHATIDATE CYTIDYLYLTRANSFERASE"/>
    <property type="match status" value="1"/>
</dbReference>
<keyword evidence="1" id="KW-0812">Transmembrane</keyword>
<name>A0ABS5DWQ3_9BURK</name>
<dbReference type="EC" id="2.7.7.41" evidence="2"/>
<dbReference type="Proteomes" id="UP000672097">
    <property type="component" value="Unassembled WGS sequence"/>
</dbReference>